<evidence type="ECO:0000313" key="2">
    <source>
        <dbReference type="Proteomes" id="UP000887159"/>
    </source>
</evidence>
<evidence type="ECO:0000313" key="1">
    <source>
        <dbReference type="EMBL" id="GFY30677.1"/>
    </source>
</evidence>
<dbReference type="EMBL" id="BMAU01021394">
    <property type="protein sequence ID" value="GFY30677.1"/>
    <property type="molecule type" value="Genomic_DNA"/>
</dbReference>
<accession>A0A8X7BHL7</accession>
<organism evidence="1 2">
    <name type="scientific">Trichonephila clavipes</name>
    <name type="common">Golden silk orbweaver</name>
    <name type="synonym">Nephila clavipes</name>
    <dbReference type="NCBI Taxonomy" id="2585209"/>
    <lineage>
        <taxon>Eukaryota</taxon>
        <taxon>Metazoa</taxon>
        <taxon>Ecdysozoa</taxon>
        <taxon>Arthropoda</taxon>
        <taxon>Chelicerata</taxon>
        <taxon>Arachnida</taxon>
        <taxon>Araneae</taxon>
        <taxon>Araneomorphae</taxon>
        <taxon>Entelegynae</taxon>
        <taxon>Araneoidea</taxon>
        <taxon>Nephilidae</taxon>
        <taxon>Trichonephila</taxon>
    </lineage>
</organism>
<dbReference type="Proteomes" id="UP000887159">
    <property type="component" value="Unassembled WGS sequence"/>
</dbReference>
<gene>
    <name evidence="1" type="ORF">TNCV_3118371</name>
</gene>
<keyword evidence="2" id="KW-1185">Reference proteome</keyword>
<proteinExistence type="predicted"/>
<reference evidence="1" key="1">
    <citation type="submission" date="2020-08" db="EMBL/GenBank/DDBJ databases">
        <title>Multicomponent nature underlies the extraordinary mechanical properties of spider dragline silk.</title>
        <authorList>
            <person name="Kono N."/>
            <person name="Nakamura H."/>
            <person name="Mori M."/>
            <person name="Yoshida Y."/>
            <person name="Ohtoshi R."/>
            <person name="Malay A.D."/>
            <person name="Moran D.A.P."/>
            <person name="Tomita M."/>
            <person name="Numata K."/>
            <person name="Arakawa K."/>
        </authorList>
    </citation>
    <scope>NUCLEOTIDE SEQUENCE</scope>
</reference>
<protein>
    <submittedName>
        <fullName evidence="1">Uncharacterized protein</fullName>
    </submittedName>
</protein>
<dbReference type="AlphaFoldDB" id="A0A8X7BHL7"/>
<sequence length="73" mass="8349">MGSRTSSRYHVKIVTEPPFKRHKVSRDLTKSLPHRHNAPTECVMFGDVLGLRLHVPCYFTLSLYACHLAPEQS</sequence>
<comment type="caution">
    <text evidence="1">The sequence shown here is derived from an EMBL/GenBank/DDBJ whole genome shotgun (WGS) entry which is preliminary data.</text>
</comment>
<name>A0A8X7BHL7_TRICX</name>